<gene>
    <name evidence="1" type="ORF">V6N11_031203</name>
</gene>
<dbReference type="Proteomes" id="UP001396334">
    <property type="component" value="Unassembled WGS sequence"/>
</dbReference>
<evidence type="ECO:0000313" key="2">
    <source>
        <dbReference type="Proteomes" id="UP001396334"/>
    </source>
</evidence>
<protein>
    <submittedName>
        <fullName evidence="1">Uncharacterized protein</fullName>
    </submittedName>
</protein>
<evidence type="ECO:0000313" key="1">
    <source>
        <dbReference type="EMBL" id="KAK8492214.1"/>
    </source>
</evidence>
<comment type="caution">
    <text evidence="1">The sequence shown here is derived from an EMBL/GenBank/DDBJ whole genome shotgun (WGS) entry which is preliminary data.</text>
</comment>
<dbReference type="PANTHER" id="PTHR31672">
    <property type="entry name" value="BNACNNG10540D PROTEIN"/>
    <property type="match status" value="1"/>
</dbReference>
<dbReference type="InterPro" id="IPR013187">
    <property type="entry name" value="F-box-assoc_dom_typ3"/>
</dbReference>
<dbReference type="InterPro" id="IPR050796">
    <property type="entry name" value="SCF_F-box_component"/>
</dbReference>
<reference evidence="1 2" key="1">
    <citation type="journal article" date="2024" name="G3 (Bethesda)">
        <title>Genome assembly of Hibiscus sabdariffa L. provides insights into metabolisms of medicinal natural products.</title>
        <authorList>
            <person name="Kim T."/>
        </authorList>
    </citation>
    <scope>NUCLEOTIDE SEQUENCE [LARGE SCALE GENOMIC DNA]</scope>
    <source>
        <strain evidence="1">TK-2024</strain>
        <tissue evidence="1">Old leaves</tissue>
    </source>
</reference>
<dbReference type="Pfam" id="PF08268">
    <property type="entry name" value="FBA_3"/>
    <property type="match status" value="1"/>
</dbReference>
<dbReference type="InterPro" id="IPR017451">
    <property type="entry name" value="F-box-assoc_interact_dom"/>
</dbReference>
<name>A0ABR2AG88_9ROSI</name>
<proteinExistence type="predicted"/>
<dbReference type="NCBIfam" id="TIGR01640">
    <property type="entry name" value="F_box_assoc_1"/>
    <property type="match status" value="1"/>
</dbReference>
<accession>A0ABR2AG88</accession>
<dbReference type="EMBL" id="JBBPBN010000254">
    <property type="protein sequence ID" value="KAK8492214.1"/>
    <property type="molecule type" value="Genomic_DNA"/>
</dbReference>
<sequence length="389" mass="44413">MKGWSRSRSEWPEVLIMEILLRLPVKSLTRFNCICRSWWCCFQTSNFISKHHHINLKNNRLNLLCNRGVGNVIPYFTQLSTEQDDFLSAKHDIHLTYFKDSGFPPGVLGPCNGLLCFYNYGERNKTALWNPSTREFKTLPPSSTQPPSPGYNRVEDVGFGFDSNTGDYKVLQFVTLNFTWPDDDNPIPVGVDFAVELYSLKTDSWKEIPFTGFFPFRHNLCNSYVNGICYWQARTVCPPDPKYNPCVLSFDMVGDNFSTFSFPEFGGSVVDYMFQLLEFNGSLGVIIYPFQGPEKSFDLWVMNGAYTWTKQLCIESISGAENPLGFWKNGDLFLETSDHQLVLFDHHAGEVKRLGVKTFVGSMSVVAYAESLVPINGTSEHKEYIIRQI</sequence>
<dbReference type="PANTHER" id="PTHR31672:SF13">
    <property type="entry name" value="F-BOX PROTEIN CPR30-LIKE"/>
    <property type="match status" value="1"/>
</dbReference>
<organism evidence="1 2">
    <name type="scientific">Hibiscus sabdariffa</name>
    <name type="common">roselle</name>
    <dbReference type="NCBI Taxonomy" id="183260"/>
    <lineage>
        <taxon>Eukaryota</taxon>
        <taxon>Viridiplantae</taxon>
        <taxon>Streptophyta</taxon>
        <taxon>Embryophyta</taxon>
        <taxon>Tracheophyta</taxon>
        <taxon>Spermatophyta</taxon>
        <taxon>Magnoliopsida</taxon>
        <taxon>eudicotyledons</taxon>
        <taxon>Gunneridae</taxon>
        <taxon>Pentapetalae</taxon>
        <taxon>rosids</taxon>
        <taxon>malvids</taxon>
        <taxon>Malvales</taxon>
        <taxon>Malvaceae</taxon>
        <taxon>Malvoideae</taxon>
        <taxon>Hibiscus</taxon>
    </lineage>
</organism>
<dbReference type="InterPro" id="IPR036047">
    <property type="entry name" value="F-box-like_dom_sf"/>
</dbReference>
<keyword evidence="2" id="KW-1185">Reference proteome</keyword>
<dbReference type="SUPFAM" id="SSF81383">
    <property type="entry name" value="F-box domain"/>
    <property type="match status" value="1"/>
</dbReference>